<keyword evidence="4" id="KW-1185">Reference proteome</keyword>
<organism evidence="3 4">
    <name type="scientific">Geomesophilobacter sediminis</name>
    <dbReference type="NCBI Taxonomy" id="2798584"/>
    <lineage>
        <taxon>Bacteria</taxon>
        <taxon>Pseudomonadati</taxon>
        <taxon>Thermodesulfobacteriota</taxon>
        <taxon>Desulfuromonadia</taxon>
        <taxon>Geobacterales</taxon>
        <taxon>Geobacteraceae</taxon>
        <taxon>Geomesophilobacter</taxon>
    </lineage>
</organism>
<dbReference type="PROSITE" id="PS50990">
    <property type="entry name" value="PEPTIDASE_C39"/>
    <property type="match status" value="1"/>
</dbReference>
<sequence>MRGRLPPDIALLTLCVLLVTPPALAGTVTVVDSSGGAFSLKVKSMKEARFRSTIQQQFDFSCGSAALATLLTYHYEHPVTEQEVFDAMFEKGNQEKIRAQGFSLLDIKNYLEAHGFSAGGYQANLDKLASLGVPAIVLININGYKHFVVVKGVSASEVLLSDPAAGSRSMPRKDFEAMWNGLLFLVRNNKDLGNRHFNVKNEWLVREKAPLGAGLTNTELDNVTFLFH</sequence>
<proteinExistence type="predicted"/>
<accession>A0A8J7S961</accession>
<reference evidence="3" key="1">
    <citation type="submission" date="2020-12" db="EMBL/GenBank/DDBJ databases">
        <title>Geomonas sp. Red875, isolated from river sediment.</title>
        <authorList>
            <person name="Xu Z."/>
            <person name="Zhang Z."/>
            <person name="Masuda Y."/>
            <person name="Itoh H."/>
            <person name="Senoo K."/>
        </authorList>
    </citation>
    <scope>NUCLEOTIDE SEQUENCE</scope>
    <source>
        <strain evidence="3">Red875</strain>
    </source>
</reference>
<dbReference type="GO" id="GO:0016020">
    <property type="term" value="C:membrane"/>
    <property type="evidence" value="ECO:0007669"/>
    <property type="project" value="InterPro"/>
</dbReference>
<dbReference type="RefSeq" id="WP_199387113.1">
    <property type="nucleotide sequence ID" value="NZ_JAEMHM010000035.1"/>
</dbReference>
<gene>
    <name evidence="3" type="ORF">JFN93_24965</name>
</gene>
<dbReference type="InterPro" id="IPR005074">
    <property type="entry name" value="Peptidase_C39"/>
</dbReference>
<feature type="domain" description="Peptidase C39" evidence="2">
    <location>
        <begin position="55"/>
        <end position="186"/>
    </location>
</feature>
<name>A0A8J7S961_9BACT</name>
<evidence type="ECO:0000313" key="3">
    <source>
        <dbReference type="EMBL" id="MBJ6727972.1"/>
    </source>
</evidence>
<dbReference type="GO" id="GO:0006508">
    <property type="term" value="P:proteolysis"/>
    <property type="evidence" value="ECO:0007669"/>
    <property type="project" value="InterPro"/>
</dbReference>
<protein>
    <submittedName>
        <fullName evidence="3">C39 family peptidase</fullName>
    </submittedName>
</protein>
<dbReference type="CDD" id="cd02423">
    <property type="entry name" value="Peptidase_C39G"/>
    <property type="match status" value="1"/>
</dbReference>
<dbReference type="Pfam" id="PF03412">
    <property type="entry name" value="Peptidase_C39"/>
    <property type="match status" value="1"/>
</dbReference>
<dbReference type="Gene3D" id="3.90.70.10">
    <property type="entry name" value="Cysteine proteinases"/>
    <property type="match status" value="1"/>
</dbReference>
<comment type="caution">
    <text evidence="3">The sequence shown here is derived from an EMBL/GenBank/DDBJ whole genome shotgun (WGS) entry which is preliminary data.</text>
</comment>
<keyword evidence="1" id="KW-0732">Signal</keyword>
<evidence type="ECO:0000313" key="4">
    <source>
        <dbReference type="Proteomes" id="UP000636888"/>
    </source>
</evidence>
<feature type="signal peptide" evidence="1">
    <location>
        <begin position="1"/>
        <end position="25"/>
    </location>
</feature>
<dbReference type="AlphaFoldDB" id="A0A8J7S961"/>
<dbReference type="GO" id="GO:0005524">
    <property type="term" value="F:ATP binding"/>
    <property type="evidence" value="ECO:0007669"/>
    <property type="project" value="InterPro"/>
</dbReference>
<evidence type="ECO:0000259" key="2">
    <source>
        <dbReference type="PROSITE" id="PS50990"/>
    </source>
</evidence>
<feature type="chain" id="PRO_5035277506" evidence="1">
    <location>
        <begin position="26"/>
        <end position="228"/>
    </location>
</feature>
<dbReference type="Proteomes" id="UP000636888">
    <property type="component" value="Unassembled WGS sequence"/>
</dbReference>
<dbReference type="GO" id="GO:0008233">
    <property type="term" value="F:peptidase activity"/>
    <property type="evidence" value="ECO:0007669"/>
    <property type="project" value="InterPro"/>
</dbReference>
<dbReference type="EMBL" id="JAEMHM010000035">
    <property type="protein sequence ID" value="MBJ6727972.1"/>
    <property type="molecule type" value="Genomic_DNA"/>
</dbReference>
<evidence type="ECO:0000256" key="1">
    <source>
        <dbReference type="SAM" id="SignalP"/>
    </source>
</evidence>